<dbReference type="PROSITE" id="PS51194">
    <property type="entry name" value="HELICASE_CTER"/>
    <property type="match status" value="1"/>
</dbReference>
<comment type="catalytic activity">
    <reaction evidence="5">
        <text>ATP + H2O = ADP + phosphate + H(+)</text>
        <dbReference type="Rhea" id="RHEA:13065"/>
        <dbReference type="ChEBI" id="CHEBI:15377"/>
        <dbReference type="ChEBI" id="CHEBI:15378"/>
        <dbReference type="ChEBI" id="CHEBI:30616"/>
        <dbReference type="ChEBI" id="CHEBI:43474"/>
        <dbReference type="ChEBI" id="CHEBI:456216"/>
        <dbReference type="EC" id="3.6.4.13"/>
    </reaction>
</comment>
<evidence type="ECO:0000259" key="7">
    <source>
        <dbReference type="PROSITE" id="PS51194"/>
    </source>
</evidence>
<dbReference type="CDD" id="cd18805">
    <property type="entry name" value="SF2_C_suv3"/>
    <property type="match status" value="1"/>
</dbReference>
<keyword evidence="4" id="KW-0067">ATP-binding</keyword>
<feature type="domain" description="Helicase C-terminal" evidence="7">
    <location>
        <begin position="169"/>
        <end position="327"/>
    </location>
</feature>
<accession>A0A915ENB3</accession>
<keyword evidence="8" id="KW-1185">Reference proteome</keyword>
<dbReference type="PROSITE" id="PS51192">
    <property type="entry name" value="HELICASE_ATP_BIND_1"/>
    <property type="match status" value="1"/>
</dbReference>
<evidence type="ECO:0000313" key="8">
    <source>
        <dbReference type="Proteomes" id="UP000887574"/>
    </source>
</evidence>
<evidence type="ECO:0000256" key="5">
    <source>
        <dbReference type="ARBA" id="ARBA00047984"/>
    </source>
</evidence>
<dbReference type="SMART" id="SM00490">
    <property type="entry name" value="HELICc"/>
    <property type="match status" value="1"/>
</dbReference>
<feature type="domain" description="Helicase ATP-binding" evidence="6">
    <location>
        <begin position="27"/>
        <end position="139"/>
    </location>
</feature>
<dbReference type="AlphaFoldDB" id="A0A915ENB3"/>
<dbReference type="GO" id="GO:0045025">
    <property type="term" value="C:mitochondrial degradosome"/>
    <property type="evidence" value="ECO:0007669"/>
    <property type="project" value="TreeGrafter"/>
</dbReference>
<dbReference type="InterPro" id="IPR022192">
    <property type="entry name" value="SUV3_C"/>
</dbReference>
<reference evidence="9" key="1">
    <citation type="submission" date="2022-11" db="UniProtKB">
        <authorList>
            <consortium name="WormBaseParasite"/>
        </authorList>
    </citation>
    <scope>IDENTIFICATION</scope>
</reference>
<dbReference type="GO" id="GO:0005524">
    <property type="term" value="F:ATP binding"/>
    <property type="evidence" value="ECO:0007669"/>
    <property type="project" value="UniProtKB-KW"/>
</dbReference>
<dbReference type="Gene3D" id="1.20.272.40">
    <property type="match status" value="1"/>
</dbReference>
<dbReference type="SUPFAM" id="SSF52540">
    <property type="entry name" value="P-loop containing nucleoside triphosphate hydrolases"/>
    <property type="match status" value="1"/>
</dbReference>
<dbReference type="InterPro" id="IPR050699">
    <property type="entry name" value="RNA-DNA_Helicase"/>
</dbReference>
<evidence type="ECO:0000256" key="2">
    <source>
        <dbReference type="ARBA" id="ARBA00022801"/>
    </source>
</evidence>
<proteinExistence type="predicted"/>
<keyword evidence="3" id="KW-0347">Helicase</keyword>
<dbReference type="GO" id="GO:0003724">
    <property type="term" value="F:RNA helicase activity"/>
    <property type="evidence" value="ECO:0007669"/>
    <property type="project" value="UniProtKB-EC"/>
</dbReference>
<evidence type="ECO:0000256" key="1">
    <source>
        <dbReference type="ARBA" id="ARBA00022741"/>
    </source>
</evidence>
<dbReference type="Pfam" id="PF22527">
    <property type="entry name" value="DEXQc_Suv3"/>
    <property type="match status" value="1"/>
</dbReference>
<evidence type="ECO:0000256" key="4">
    <source>
        <dbReference type="ARBA" id="ARBA00022840"/>
    </source>
</evidence>
<organism evidence="8 9">
    <name type="scientific">Ditylenchus dipsaci</name>
    <dbReference type="NCBI Taxonomy" id="166011"/>
    <lineage>
        <taxon>Eukaryota</taxon>
        <taxon>Metazoa</taxon>
        <taxon>Ecdysozoa</taxon>
        <taxon>Nematoda</taxon>
        <taxon>Chromadorea</taxon>
        <taxon>Rhabditida</taxon>
        <taxon>Tylenchina</taxon>
        <taxon>Tylenchomorpha</taxon>
        <taxon>Sphaerularioidea</taxon>
        <taxon>Anguinidae</taxon>
        <taxon>Anguininae</taxon>
        <taxon>Ditylenchus</taxon>
    </lineage>
</organism>
<evidence type="ECO:0000313" key="9">
    <source>
        <dbReference type="WBParaSite" id="jg8066"/>
    </source>
</evidence>
<dbReference type="GO" id="GO:0000965">
    <property type="term" value="P:mitochondrial RNA 3'-end processing"/>
    <property type="evidence" value="ECO:0007669"/>
    <property type="project" value="TreeGrafter"/>
</dbReference>
<keyword evidence="1" id="KW-0547">Nucleotide-binding</keyword>
<dbReference type="Gene3D" id="1.20.58.1080">
    <property type="match status" value="1"/>
</dbReference>
<dbReference type="Proteomes" id="UP000887574">
    <property type="component" value="Unplaced"/>
</dbReference>
<dbReference type="Gene3D" id="3.40.50.300">
    <property type="entry name" value="P-loop containing nucleotide triphosphate hydrolases"/>
    <property type="match status" value="2"/>
</dbReference>
<protein>
    <submittedName>
        <fullName evidence="9">RNA helicase</fullName>
    </submittedName>
</protein>
<dbReference type="WBParaSite" id="jg8066">
    <property type="protein sequence ID" value="jg8066"/>
    <property type="gene ID" value="jg8066"/>
</dbReference>
<dbReference type="InterPro" id="IPR001650">
    <property type="entry name" value="Helicase_C-like"/>
</dbReference>
<dbReference type="PANTHER" id="PTHR12131">
    <property type="entry name" value="ATP-DEPENDENT RNA AND DNA HELICASE"/>
    <property type="match status" value="1"/>
</dbReference>
<evidence type="ECO:0000259" key="6">
    <source>
        <dbReference type="PROSITE" id="PS51192"/>
    </source>
</evidence>
<keyword evidence="2" id="KW-0378">Hydrolase</keyword>
<dbReference type="Pfam" id="PF12513">
    <property type="entry name" value="SUV3_C"/>
    <property type="match status" value="1"/>
</dbReference>
<dbReference type="Pfam" id="PF00271">
    <property type="entry name" value="Helicase_C"/>
    <property type="match status" value="1"/>
</dbReference>
<dbReference type="InterPro" id="IPR055206">
    <property type="entry name" value="DEXQc_SUV3"/>
</dbReference>
<dbReference type="PANTHER" id="PTHR12131:SF1">
    <property type="entry name" value="ATP-DEPENDENT RNA HELICASE SUPV3L1, MITOCHONDRIAL-RELATED"/>
    <property type="match status" value="1"/>
</dbReference>
<evidence type="ECO:0000256" key="3">
    <source>
        <dbReference type="ARBA" id="ARBA00022806"/>
    </source>
</evidence>
<dbReference type="GO" id="GO:0016787">
    <property type="term" value="F:hydrolase activity"/>
    <property type="evidence" value="ECO:0007669"/>
    <property type="project" value="UniProtKB-KW"/>
</dbReference>
<dbReference type="InterPro" id="IPR027417">
    <property type="entry name" value="P-loop_NTPase"/>
</dbReference>
<dbReference type="InterPro" id="IPR014001">
    <property type="entry name" value="Helicase_ATP-bd"/>
</dbReference>
<sequence length="467" mass="52338">MQNITEDETEKLKECADLSRPHTWFPNARALHRKIVFHVGPTNSGKTYEALEMIKKADSGVYCAPLKLLAAEVYQKLNKSGVPCDFVTGDQRKYAVSKSEPANHLSTTAEMLPLNLLVDMAVIDEIQMVRDFHRGFAFTRAVLGVAAFEVHLLEVRRYERKTPLVISTHGLNGLQNIRDGDCIVSFRKRNLFDYVTKLNLKHGRESAIIFGDLPASMKLTQAAKFNDPKDSCKVLVSTDAVGMGINLDIRRIIFSELTKKDGTLIEPHLVRQIAGRAGRFGFHEIGTVLAMDEESNNALTKLMHEPIKDISKAGILPTLPIMEAFSAHMPGCSLLTLLNKFGEVCSVSADFFLCDLDDIRRLALATDHVSLPTLKEKWLFCACYGQGNAITYEFLVGLLKDLLSIATSVEGFNRLSDAYDVVGGYLWLSYRFPDRFPDVDKVSCLEGVIEERFRESLEFCMKKKTFP</sequence>
<name>A0A915ENB3_9BILA</name>